<dbReference type="Proteomes" id="UP001168109">
    <property type="component" value="Unassembled WGS sequence"/>
</dbReference>
<name>A0ABT7Q9G0_9GAMM</name>
<evidence type="ECO:0000313" key="2">
    <source>
        <dbReference type="Proteomes" id="UP001168109"/>
    </source>
</evidence>
<dbReference type="RefSeq" id="WP_290041476.1">
    <property type="nucleotide sequence ID" value="NZ_JAOPLU010000001.1"/>
</dbReference>
<reference evidence="1" key="1">
    <citation type="submission" date="2024-05" db="EMBL/GenBank/DDBJ databases">
        <title>WGS of Aeromonas isolates.</title>
        <authorList>
            <person name="Lee H."/>
        </authorList>
    </citation>
    <scope>NUCLEOTIDE SEQUENCE</scope>
    <source>
        <strain evidence="1">LP308</strain>
    </source>
</reference>
<organism evidence="1 2">
    <name type="scientific">Aeromonas piscicola</name>
    <dbReference type="NCBI Taxonomy" id="600645"/>
    <lineage>
        <taxon>Bacteria</taxon>
        <taxon>Pseudomonadati</taxon>
        <taxon>Pseudomonadota</taxon>
        <taxon>Gammaproteobacteria</taxon>
        <taxon>Aeromonadales</taxon>
        <taxon>Aeromonadaceae</taxon>
        <taxon>Aeromonas</taxon>
    </lineage>
</organism>
<dbReference type="EMBL" id="JAOPLU010000001">
    <property type="protein sequence ID" value="MDM5130547.1"/>
    <property type="molecule type" value="Genomic_DNA"/>
</dbReference>
<protein>
    <submittedName>
        <fullName evidence="1">Uncharacterized protein</fullName>
    </submittedName>
</protein>
<proteinExistence type="predicted"/>
<keyword evidence="2" id="KW-1185">Reference proteome</keyword>
<gene>
    <name evidence="1" type="ORF">OB962_05945</name>
</gene>
<comment type="caution">
    <text evidence="1">The sequence shown here is derived from an EMBL/GenBank/DDBJ whole genome shotgun (WGS) entry which is preliminary data.</text>
</comment>
<evidence type="ECO:0000313" key="1">
    <source>
        <dbReference type="EMBL" id="MDM5130547.1"/>
    </source>
</evidence>
<sequence>MGLQAYLAGLSLSASEQMIQHLHRDFFPLNEEQTWQPLGAAGLGTGWRYFQARGFHG</sequence>
<accession>A0ABT7Q9G0</accession>